<reference evidence="2" key="1">
    <citation type="submission" date="2005-07" db="EMBL/GenBank/DDBJ databases">
        <title>Complete sequence of Thermobifida fusca YX.</title>
        <authorList>
            <consortium name="US DOE Joint Genome Institute"/>
            <person name="Copeland A."/>
            <person name="Lucas S."/>
            <person name="Lapidus A."/>
            <person name="Barry K."/>
            <person name="Detter J.C."/>
            <person name="Glavina T."/>
            <person name="Hammon N."/>
            <person name="Israni S."/>
            <person name="Pitluck S."/>
            <person name="Di Bartolo G."/>
            <person name="Chain P."/>
            <person name="Schmutz J."/>
            <person name="Larimer F."/>
            <person name="Land M."/>
            <person name="Lykidis A."/>
            <person name="Richardson P."/>
        </authorList>
    </citation>
    <scope>NUCLEOTIDE SEQUENCE</scope>
    <source>
        <strain evidence="2">YX</strain>
    </source>
</reference>
<organism evidence="2">
    <name type="scientific">Thermobifida fusca (strain YX)</name>
    <dbReference type="NCBI Taxonomy" id="269800"/>
    <lineage>
        <taxon>Bacteria</taxon>
        <taxon>Bacillati</taxon>
        <taxon>Actinomycetota</taxon>
        <taxon>Actinomycetes</taxon>
        <taxon>Streptosporangiales</taxon>
        <taxon>Nocardiopsidaceae</taxon>
        <taxon>Thermobifida</taxon>
    </lineage>
</organism>
<dbReference type="Pfam" id="PF13604">
    <property type="entry name" value="AAA_30"/>
    <property type="match status" value="1"/>
</dbReference>
<dbReference type="KEGG" id="tfu:Tfu_1840"/>
<dbReference type="eggNOG" id="COG0507">
    <property type="taxonomic scope" value="Bacteria"/>
</dbReference>
<accession>Q47NU6</accession>
<proteinExistence type="predicted"/>
<dbReference type="EMBL" id="CP000088">
    <property type="protein sequence ID" value="AAZ55873.1"/>
    <property type="molecule type" value="Genomic_DNA"/>
</dbReference>
<dbReference type="Gene3D" id="3.40.50.300">
    <property type="entry name" value="P-loop containing nucleotide triphosphate hydrolases"/>
    <property type="match status" value="2"/>
</dbReference>
<dbReference type="AlphaFoldDB" id="Q47NU6"/>
<protein>
    <recommendedName>
        <fullName evidence="1">ATP-dependent RecD2 DNA helicase-like helix-hairpin-helix domain-containing protein</fullName>
    </recommendedName>
</protein>
<evidence type="ECO:0000313" key="2">
    <source>
        <dbReference type="EMBL" id="AAZ55873.1"/>
    </source>
</evidence>
<dbReference type="InterPro" id="IPR027417">
    <property type="entry name" value="P-loop_NTPase"/>
</dbReference>
<feature type="domain" description="ATP-dependent RecD2 DNA helicase-like helix-hairpin-helix" evidence="1">
    <location>
        <begin position="15"/>
        <end position="100"/>
    </location>
</feature>
<name>Q47NU6_THEFY</name>
<dbReference type="InterPro" id="IPR029493">
    <property type="entry name" value="RecD2-like_HHH"/>
</dbReference>
<sequence length="581" mass="59375">MVDPSPAVLDDAVARTREALTRMGAPDRLAAPLVAVLGPDAAARLTADPWQLLELSSVTPRQADFCARTLLGAAARPDDPRRVRALVVRLVRRAAREGHTAVEYARVARALRSLGVTAPDAAGQAAAEDDRVRLIEDMPEEGDDSEFDGDLPEPPAPDRFLALASLGEAEQRLARELVRLTASEPIMDSATAAETVQAAAEKAGHDPAPELVAALVTVALRGVTVVVAGPAAQEARLATIRYAAAIAVESQTGMALLTPQASGAAALNRVLAEEGIRARTVAAALDDHALAECGLVVVDRATALDTETFAALAAACPGHAHLVLLADPAQLPSAGPGQVVADLIASRTVAVAALPDDARPTAQAALAAEVGAGRLPERVDAPGHEVVVVPTGSAEEAVHRTLQLVTDSIPRTFGVDLAQVQVVTAAPDGPAGAAELNAVCKARFNPGPGLVGGLDVGDRVLLAGRGHGYAPGDTGVLRGQSGASSIVELADGSTVTVTQAAHLRPGWVVPLAAALGGTWPAVVVVFTPDAALSRPAVRTALALGERHVSIVNAAGDALAKAVRGVPDVSRATRLVRLLREG</sequence>
<dbReference type="STRING" id="269800.Tfu_1840"/>
<evidence type="ECO:0000259" key="1">
    <source>
        <dbReference type="Pfam" id="PF14490"/>
    </source>
</evidence>
<dbReference type="Pfam" id="PF14490">
    <property type="entry name" value="HHH_RecD2"/>
    <property type="match status" value="1"/>
</dbReference>
<dbReference type="SUPFAM" id="SSF52540">
    <property type="entry name" value="P-loop containing nucleoside triphosphate hydrolases"/>
    <property type="match status" value="1"/>
</dbReference>
<dbReference type="RefSeq" id="WP_011292264.1">
    <property type="nucleotide sequence ID" value="NC_007333.1"/>
</dbReference>
<dbReference type="HOGENOM" id="CLU_007524_2_1_11"/>
<gene>
    <name evidence="2" type="ordered locus">Tfu_1840</name>
</gene>
<dbReference type="Gene3D" id="2.30.30.940">
    <property type="match status" value="1"/>
</dbReference>